<gene>
    <name evidence="1" type="ordered locus">AXX17_At1g02820</name>
</gene>
<evidence type="ECO:0000313" key="2">
    <source>
        <dbReference type="Proteomes" id="UP000078284"/>
    </source>
</evidence>
<comment type="caution">
    <text evidence="1">The sequence shown here is derived from an EMBL/GenBank/DDBJ whole genome shotgun (WGS) entry which is preliminary data.</text>
</comment>
<name>A0A178WHS1_ARATH</name>
<dbReference type="AlphaFoldDB" id="A0A178WHS1"/>
<evidence type="ECO:0000313" key="1">
    <source>
        <dbReference type="EMBL" id="OAP17897.1"/>
    </source>
</evidence>
<organism evidence="1 2">
    <name type="scientific">Arabidopsis thaliana</name>
    <name type="common">Mouse-ear cress</name>
    <dbReference type="NCBI Taxonomy" id="3702"/>
    <lineage>
        <taxon>Eukaryota</taxon>
        <taxon>Viridiplantae</taxon>
        <taxon>Streptophyta</taxon>
        <taxon>Embryophyta</taxon>
        <taxon>Tracheophyta</taxon>
        <taxon>Spermatophyta</taxon>
        <taxon>Magnoliopsida</taxon>
        <taxon>eudicotyledons</taxon>
        <taxon>Gunneridae</taxon>
        <taxon>Pentapetalae</taxon>
        <taxon>rosids</taxon>
        <taxon>malvids</taxon>
        <taxon>Brassicales</taxon>
        <taxon>Brassicaceae</taxon>
        <taxon>Camelineae</taxon>
        <taxon>Arabidopsis</taxon>
    </lineage>
</organism>
<dbReference type="Proteomes" id="UP000078284">
    <property type="component" value="Chromosome 1"/>
</dbReference>
<protein>
    <submittedName>
        <fullName evidence="1">Uncharacterized protein</fullName>
    </submittedName>
</protein>
<dbReference type="EMBL" id="LUHQ01000001">
    <property type="protein sequence ID" value="OAP17897.1"/>
    <property type="molecule type" value="Genomic_DNA"/>
</dbReference>
<reference evidence="2" key="1">
    <citation type="journal article" date="2016" name="Proc. Natl. Acad. Sci. U.S.A.">
        <title>Chromosome-level assembly of Arabidopsis thaliana Ler reveals the extent of translocation and inversion polymorphisms.</title>
        <authorList>
            <person name="Zapata L."/>
            <person name="Ding J."/>
            <person name="Willing E.M."/>
            <person name="Hartwig B."/>
            <person name="Bezdan D."/>
            <person name="Jiao W.B."/>
            <person name="Patel V."/>
            <person name="Velikkakam James G."/>
            <person name="Koornneef M."/>
            <person name="Ossowski S."/>
            <person name="Schneeberger K."/>
        </authorList>
    </citation>
    <scope>NUCLEOTIDE SEQUENCE [LARGE SCALE GENOMIC DNA]</scope>
    <source>
        <strain evidence="2">cv. Landsberg erecta</strain>
    </source>
</reference>
<sequence>MKGKMQKVLKISYIARIQRDINGCTTIIRFRWKWLEIRVARRRNTCMILQHNKLRSNGERLQKDQTLVFSHYETELFTAKGLISSSANGLGSCRAIL</sequence>
<accession>A0A178WHS1</accession>
<proteinExistence type="predicted"/>